<dbReference type="Gene3D" id="3.30.1330.130">
    <property type="match status" value="1"/>
</dbReference>
<keyword evidence="1" id="KW-0472">Membrane</keyword>
<keyword evidence="3" id="KW-1185">Reference proteome</keyword>
<proteinExistence type="predicted"/>
<comment type="caution">
    <text evidence="2">The sequence shown here is derived from an EMBL/GenBank/DDBJ whole genome shotgun (WGS) entry which is preliminary data.</text>
</comment>
<feature type="transmembrane region" description="Helical" evidence="1">
    <location>
        <begin position="12"/>
        <end position="35"/>
    </location>
</feature>
<evidence type="ECO:0008006" key="4">
    <source>
        <dbReference type="Google" id="ProtNLM"/>
    </source>
</evidence>
<evidence type="ECO:0000313" key="3">
    <source>
        <dbReference type="Proteomes" id="UP000032309"/>
    </source>
</evidence>
<accession>A0ABQ0K2C1</accession>
<dbReference type="RefSeq" id="WP_052565156.1">
    <property type="nucleotide sequence ID" value="NZ_BAFN01000001.1"/>
</dbReference>
<sequence>MNNGNGFYKTGLLKGFIACALVALITCGITVHKYVYAEGQTKYSKDFFDKAEPIKVKDPLASMLGAMEKGEVFVYTYADAVKFAGHSCPAVAGAYKSTQIALKALYGDEIPVRGNIRVTFQGGIDHKVNGPISQIVTMITGAATEGGFKGFGPVGKYERRNLMTFDKDHTPDPIATCAITFQRIDNGKKIEVMYCVEHVPGSERMDKLTPLVLSGKASEDESKEFGNLWQERVKTILLNPPKGTFIVKEVKE</sequence>
<evidence type="ECO:0000256" key="1">
    <source>
        <dbReference type="SAM" id="Phobius"/>
    </source>
</evidence>
<dbReference type="EMBL" id="BAFN01000001">
    <property type="protein sequence ID" value="GAN35137.1"/>
    <property type="molecule type" value="Genomic_DNA"/>
</dbReference>
<organism evidence="2 3">
    <name type="scientific">Candidatus Brocadia sinica JPN1</name>
    <dbReference type="NCBI Taxonomy" id="1197129"/>
    <lineage>
        <taxon>Bacteria</taxon>
        <taxon>Pseudomonadati</taxon>
        <taxon>Planctomycetota</taxon>
        <taxon>Candidatus Brocadiia</taxon>
        <taxon>Candidatus Brocadiales</taxon>
        <taxon>Candidatus Brocadiaceae</taxon>
        <taxon>Candidatus Brocadia</taxon>
    </lineage>
</organism>
<dbReference type="Proteomes" id="UP000032309">
    <property type="component" value="Unassembled WGS sequence"/>
</dbReference>
<gene>
    <name evidence="2" type="ORF">BROSI_A3683</name>
</gene>
<name>A0ABQ0K2C1_9BACT</name>
<reference evidence="3" key="1">
    <citation type="journal article" date="2015" name="Genome Announc.">
        <title>Draft Genome Sequence of an Anaerobic Ammonium-Oxidizing Bacterium, "Candidatus Brocadia sinica".</title>
        <authorList>
            <person name="Oshiki M."/>
            <person name="Shinyako-Hata K."/>
            <person name="Satoh H."/>
            <person name="Okabe S."/>
        </authorList>
    </citation>
    <scope>NUCLEOTIDE SEQUENCE [LARGE SCALE GENOMIC DNA]</scope>
    <source>
        <strain evidence="3">JPN1</strain>
    </source>
</reference>
<evidence type="ECO:0000313" key="2">
    <source>
        <dbReference type="EMBL" id="GAN35137.1"/>
    </source>
</evidence>
<dbReference type="SUPFAM" id="SSF143555">
    <property type="entry name" value="FwdE-like"/>
    <property type="match status" value="1"/>
</dbReference>
<keyword evidence="1" id="KW-0812">Transmembrane</keyword>
<keyword evidence="1" id="KW-1133">Transmembrane helix</keyword>
<protein>
    <recommendedName>
        <fullName evidence="4">Formylmethanofuran dehydrogenase subunit E domain-containing protein</fullName>
    </recommendedName>
</protein>